<evidence type="ECO:0000256" key="10">
    <source>
        <dbReference type="SAM" id="MobiDB-lite"/>
    </source>
</evidence>
<dbReference type="InterPro" id="IPR001077">
    <property type="entry name" value="COMT_C"/>
</dbReference>
<protein>
    <recommendedName>
        <fullName evidence="11">FYVE-type domain-containing protein</fullName>
    </recommendedName>
</protein>
<keyword evidence="5" id="KW-0227">DNA damage</keyword>
<dbReference type="PANTHER" id="PTHR43712:SF11">
    <property type="entry name" value="O-METHYLTRANSFERASE (AFU_ORTHOLOGUE AFUA_2G17820)-RELATED"/>
    <property type="match status" value="1"/>
</dbReference>
<dbReference type="CDD" id="cd15737">
    <property type="entry name" value="FYVE2_Vac1p_like"/>
    <property type="match status" value="1"/>
</dbReference>
<reference evidence="12 13" key="1">
    <citation type="journal article" date="2017" name="Biotechnol. Biofuels">
        <title>Differential beta-glucosidase expression as a function of carbon source availability in Talaromyces amestolkiae: a genomic and proteomic approach.</title>
        <authorList>
            <person name="de Eugenio L.I."/>
            <person name="Mendez-Liter J.A."/>
            <person name="Nieto-Dominguez M."/>
            <person name="Alonso L."/>
            <person name="Gil-Munoz J."/>
            <person name="Barriuso J."/>
            <person name="Prieto A."/>
            <person name="Martinez M.J."/>
        </authorList>
    </citation>
    <scope>NUCLEOTIDE SEQUENCE [LARGE SCALE GENOMIC DNA]</scope>
    <source>
        <strain evidence="12 13">CIB</strain>
    </source>
</reference>
<dbReference type="GO" id="GO:0046983">
    <property type="term" value="F:protein dimerization activity"/>
    <property type="evidence" value="ECO:0007669"/>
    <property type="project" value="InterPro"/>
</dbReference>
<dbReference type="SUPFAM" id="SSF53335">
    <property type="entry name" value="S-adenosyl-L-methionine-dependent methyltransferases"/>
    <property type="match status" value="1"/>
</dbReference>
<dbReference type="Pfam" id="PF00891">
    <property type="entry name" value="Methyltransf_2"/>
    <property type="match status" value="1"/>
</dbReference>
<evidence type="ECO:0000256" key="4">
    <source>
        <dbReference type="ARBA" id="ARBA00022723"/>
    </source>
</evidence>
<keyword evidence="8" id="KW-0234">DNA repair</keyword>
<keyword evidence="7" id="KW-0862">Zinc</keyword>
<evidence type="ECO:0000256" key="8">
    <source>
        <dbReference type="ARBA" id="ARBA00023204"/>
    </source>
</evidence>
<evidence type="ECO:0000256" key="7">
    <source>
        <dbReference type="ARBA" id="ARBA00022833"/>
    </source>
</evidence>
<dbReference type="AlphaFoldDB" id="A0A364KM86"/>
<dbReference type="GO" id="GO:0006281">
    <property type="term" value="P:DNA repair"/>
    <property type="evidence" value="ECO:0007669"/>
    <property type="project" value="UniProtKB-KW"/>
</dbReference>
<feature type="compositionally biased region" description="Polar residues" evidence="10">
    <location>
        <begin position="873"/>
        <end position="892"/>
    </location>
</feature>
<evidence type="ECO:0000256" key="3">
    <source>
        <dbReference type="ARBA" id="ARBA00022691"/>
    </source>
</evidence>
<dbReference type="STRING" id="1196081.A0A364KM86"/>
<evidence type="ECO:0000256" key="6">
    <source>
        <dbReference type="ARBA" id="ARBA00022771"/>
    </source>
</evidence>
<dbReference type="GO" id="GO:0032259">
    <property type="term" value="P:methylation"/>
    <property type="evidence" value="ECO:0007669"/>
    <property type="project" value="UniProtKB-KW"/>
</dbReference>
<dbReference type="InterPro" id="IPR000306">
    <property type="entry name" value="Znf_FYVE"/>
</dbReference>
<evidence type="ECO:0000313" key="13">
    <source>
        <dbReference type="Proteomes" id="UP000249363"/>
    </source>
</evidence>
<dbReference type="InterPro" id="IPR036388">
    <property type="entry name" value="WH-like_DNA-bd_sf"/>
</dbReference>
<feature type="compositionally biased region" description="Polar residues" evidence="10">
    <location>
        <begin position="434"/>
        <end position="445"/>
    </location>
</feature>
<dbReference type="GO" id="GO:0008270">
    <property type="term" value="F:zinc ion binding"/>
    <property type="evidence" value="ECO:0007669"/>
    <property type="project" value="UniProtKB-KW"/>
</dbReference>
<accession>A0A364KM86</accession>
<feature type="domain" description="FYVE-type" evidence="11">
    <location>
        <begin position="639"/>
        <end position="716"/>
    </location>
</feature>
<dbReference type="OrthoDB" id="166134at2759"/>
<dbReference type="SMART" id="SM00734">
    <property type="entry name" value="ZnF_Rad18"/>
    <property type="match status" value="1"/>
</dbReference>
<dbReference type="GeneID" id="63789870"/>
<dbReference type="InterPro" id="IPR013087">
    <property type="entry name" value="Znf_C2H2_type"/>
</dbReference>
<dbReference type="InterPro" id="IPR036390">
    <property type="entry name" value="WH_DNA-bd_sf"/>
</dbReference>
<dbReference type="InterPro" id="IPR011011">
    <property type="entry name" value="Znf_FYVE_PHD"/>
</dbReference>
<dbReference type="GO" id="GO:0008171">
    <property type="term" value="F:O-methyltransferase activity"/>
    <property type="evidence" value="ECO:0007669"/>
    <property type="project" value="InterPro"/>
</dbReference>
<dbReference type="PANTHER" id="PTHR43712">
    <property type="entry name" value="PUTATIVE (AFU_ORTHOLOGUE AFUA_4G14580)-RELATED"/>
    <property type="match status" value="1"/>
</dbReference>
<evidence type="ECO:0000256" key="2">
    <source>
        <dbReference type="ARBA" id="ARBA00022679"/>
    </source>
</evidence>
<evidence type="ECO:0000313" key="12">
    <source>
        <dbReference type="EMBL" id="RAO64641.1"/>
    </source>
</evidence>
<dbReference type="Gene3D" id="3.30.40.10">
    <property type="entry name" value="Zinc/RING finger domain, C3HC4 (zinc finger)"/>
    <property type="match status" value="1"/>
</dbReference>
<dbReference type="InterPro" id="IPR012967">
    <property type="entry name" value="COMT_dimerisation"/>
</dbReference>
<keyword evidence="1" id="KW-0489">Methyltransferase</keyword>
<dbReference type="PROSITE" id="PS00028">
    <property type="entry name" value="ZINC_FINGER_C2H2_1"/>
    <property type="match status" value="1"/>
</dbReference>
<dbReference type="InterPro" id="IPR016461">
    <property type="entry name" value="COMT-like"/>
</dbReference>
<dbReference type="InterPro" id="IPR017455">
    <property type="entry name" value="Znf_FYVE-rel"/>
</dbReference>
<sequence length="969" mass="108392">MASLSNLSDTIASTLANLPPQDQIQDGERMRLLKLVEQLQTALEPPFLHLQRFCFSHYEIVIIRIAQGMGVFDAFVQTQGADLSLKELSSKVKGDEKLLKRVMRFLCSYKVFTQAVNDVYKPAPLAMMLGGLPGDMVKHCHSIMQISAKLFEYFENCGYKNPEDAFDGPFQFAFNTKQHYFDWLQTQPNAQSEFNSVMTFSQQLRGKDWFEIYPVAEKLNSSSGRALLVDIGGGVGHDVIAFKKRFPDVIGELVVQDLPQVIQSINGALPDGIIAIGHNMFEPQPIRGARAYYLRTVLHDWPDKQALDVLARIREAMVEDSVLLINEHTTPESLEVPIVSASLDFQMMGIFSSLERTEEQWISLLRRAQFKVVKAWKIDTIMARRVLGGGRVLGSGKNLSPATASSTSSPQPKGRLSPSPSSVSLNSQASVSQYSPDPQDLTSRISLDNGETSISAAPAATGAQLACPICNEEMVTLLQLNRHIDDAHQNLEEVKQDEVKDWFKAQMDKAKKFQPLAVLNQKLKGLDVFESNDNPQPPSIAIARQATGPVEVKPPDPDEVVTRLIRDHTEDFTKFRKPTIDKAFLEVSRLEKRLTRLTQALANLPADQIQSGASKRWPLGRQSDQRREIEQSIVSWQDDTSVPQCPFCQQEFTSYTFRRHHCRTCGRVVCADPSTACSVEVGLAVASKRQTPSEKSIPSKINVDVRLCKECRATLFSRRDFDEQRLQKPPVARSYDNLVQFERGIRLLQPRFQKLLTALQDPHNPPTPAQLTEASKVRKRLIDSFAQYDTAARRIRDLPTNSPTQQKLQKAIYQQASNFLHLHMLPLKSLPKILKHATPGGRPLPNSHSRSSLHADPSSTAKPFSSALASIKYGNNTPNGSSQSITSDNSSAISALEDEEKALRDRLIVLEEQKFFVSEMIADANKRRKFDEVSALALNVEDLSKEIDRINGILNNMDFESLYTGNAQS</sequence>
<dbReference type="EMBL" id="MIKG01000001">
    <property type="protein sequence ID" value="RAO64641.1"/>
    <property type="molecule type" value="Genomic_DNA"/>
</dbReference>
<dbReference type="RefSeq" id="XP_040729158.1">
    <property type="nucleotide sequence ID" value="XM_040879126.1"/>
</dbReference>
<gene>
    <name evidence="12" type="ORF">BHQ10_000653</name>
</gene>
<dbReference type="Pfam" id="PF11464">
    <property type="entry name" value="Rbsn"/>
    <property type="match status" value="1"/>
</dbReference>
<dbReference type="Gene3D" id="1.10.10.10">
    <property type="entry name" value="Winged helix-like DNA-binding domain superfamily/Winged helix DNA-binding domain"/>
    <property type="match status" value="1"/>
</dbReference>
<keyword evidence="2" id="KW-0808">Transferase</keyword>
<dbReference type="InterPro" id="IPR021565">
    <property type="entry name" value="Rbsn_Rab-bd"/>
</dbReference>
<feature type="region of interest" description="Disordered" evidence="10">
    <location>
        <begin position="834"/>
        <end position="892"/>
    </location>
</feature>
<keyword evidence="3" id="KW-0949">S-adenosyl-L-methionine</keyword>
<keyword evidence="4" id="KW-0479">Metal-binding</keyword>
<dbReference type="SMART" id="SM00064">
    <property type="entry name" value="FYVE"/>
    <property type="match status" value="1"/>
</dbReference>
<proteinExistence type="predicted"/>
<dbReference type="PROSITE" id="PS50178">
    <property type="entry name" value="ZF_FYVE"/>
    <property type="match status" value="1"/>
</dbReference>
<evidence type="ECO:0000256" key="9">
    <source>
        <dbReference type="PROSITE-ProRule" id="PRU00091"/>
    </source>
</evidence>
<dbReference type="InterPro" id="IPR013083">
    <property type="entry name" value="Znf_RING/FYVE/PHD"/>
</dbReference>
<keyword evidence="6 9" id="KW-0863">Zinc-finger</keyword>
<dbReference type="SUPFAM" id="SSF46785">
    <property type="entry name" value="Winged helix' DNA-binding domain"/>
    <property type="match status" value="1"/>
</dbReference>
<dbReference type="PROSITE" id="PS51683">
    <property type="entry name" value="SAM_OMT_II"/>
    <property type="match status" value="1"/>
</dbReference>
<dbReference type="InterPro" id="IPR006642">
    <property type="entry name" value="Rad18_UBZ4"/>
</dbReference>
<keyword evidence="13" id="KW-1185">Reference proteome</keyword>
<name>A0A364KM86_TALAM</name>
<dbReference type="Proteomes" id="UP000249363">
    <property type="component" value="Unassembled WGS sequence"/>
</dbReference>
<feature type="region of interest" description="Disordered" evidence="10">
    <location>
        <begin position="397"/>
        <end position="445"/>
    </location>
</feature>
<evidence type="ECO:0000259" key="11">
    <source>
        <dbReference type="PROSITE" id="PS50178"/>
    </source>
</evidence>
<dbReference type="SUPFAM" id="SSF140125">
    <property type="entry name" value="Rabenosyn-5 Rab-binding domain-like"/>
    <property type="match status" value="1"/>
</dbReference>
<dbReference type="GO" id="GO:0003677">
    <property type="term" value="F:DNA binding"/>
    <property type="evidence" value="ECO:0007669"/>
    <property type="project" value="InterPro"/>
</dbReference>
<dbReference type="SUPFAM" id="SSF57903">
    <property type="entry name" value="FYVE/PHD zinc finger"/>
    <property type="match status" value="1"/>
</dbReference>
<evidence type="ECO:0000256" key="5">
    <source>
        <dbReference type="ARBA" id="ARBA00022763"/>
    </source>
</evidence>
<dbReference type="Pfam" id="PF01363">
    <property type="entry name" value="FYVE"/>
    <property type="match status" value="1"/>
</dbReference>
<evidence type="ECO:0000256" key="1">
    <source>
        <dbReference type="ARBA" id="ARBA00022603"/>
    </source>
</evidence>
<comment type="caution">
    <text evidence="12">The sequence shown here is derived from an EMBL/GenBank/DDBJ whole genome shotgun (WGS) entry which is preliminary data.</text>
</comment>
<dbReference type="InterPro" id="IPR029063">
    <property type="entry name" value="SAM-dependent_MTases_sf"/>
</dbReference>
<dbReference type="Gene3D" id="3.40.50.150">
    <property type="entry name" value="Vaccinia Virus protein VP39"/>
    <property type="match status" value="1"/>
</dbReference>
<feature type="compositionally biased region" description="Low complexity" evidence="10">
    <location>
        <begin position="400"/>
        <end position="433"/>
    </location>
</feature>
<dbReference type="InterPro" id="IPR036531">
    <property type="entry name" value="Rbsn_Rab-bd_sf"/>
</dbReference>
<dbReference type="Pfam" id="PF08100">
    <property type="entry name" value="Dimerisation"/>
    <property type="match status" value="1"/>
</dbReference>
<organism evidence="12 13">
    <name type="scientific">Talaromyces amestolkiae</name>
    <dbReference type="NCBI Taxonomy" id="1196081"/>
    <lineage>
        <taxon>Eukaryota</taxon>
        <taxon>Fungi</taxon>
        <taxon>Dikarya</taxon>
        <taxon>Ascomycota</taxon>
        <taxon>Pezizomycotina</taxon>
        <taxon>Eurotiomycetes</taxon>
        <taxon>Eurotiomycetidae</taxon>
        <taxon>Eurotiales</taxon>
        <taxon>Trichocomaceae</taxon>
        <taxon>Talaromyces</taxon>
        <taxon>Talaromyces sect. Talaromyces</taxon>
    </lineage>
</organism>
<feature type="compositionally biased region" description="Polar residues" evidence="10">
    <location>
        <begin position="846"/>
        <end position="863"/>
    </location>
</feature>